<evidence type="ECO:0000256" key="2">
    <source>
        <dbReference type="SAM" id="Phobius"/>
    </source>
</evidence>
<gene>
    <name evidence="3" type="ORF">ABOZ73_11675</name>
</gene>
<dbReference type="Pfam" id="PF12412">
    <property type="entry name" value="DUF3667"/>
    <property type="match status" value="1"/>
</dbReference>
<protein>
    <submittedName>
        <fullName evidence="3">DUF3667 domain-containing protein</fullName>
    </submittedName>
</protein>
<reference evidence="3" key="1">
    <citation type="submission" date="2024-06" db="EMBL/GenBank/DDBJ databases">
        <title>Caulobacter inopinatus, sp. nov.</title>
        <authorList>
            <person name="Donachie S.P."/>
        </authorList>
    </citation>
    <scope>NUCLEOTIDE SEQUENCE</scope>
    <source>
        <strain evidence="3">73W</strain>
    </source>
</reference>
<organism evidence="3">
    <name type="scientific">Caulobacter sp. 73W</name>
    <dbReference type="NCBI Taxonomy" id="3161137"/>
    <lineage>
        <taxon>Bacteria</taxon>
        <taxon>Pseudomonadati</taxon>
        <taxon>Pseudomonadota</taxon>
        <taxon>Alphaproteobacteria</taxon>
        <taxon>Caulobacterales</taxon>
        <taxon>Caulobacteraceae</taxon>
        <taxon>Caulobacter</taxon>
    </lineage>
</organism>
<feature type="transmembrane region" description="Helical" evidence="2">
    <location>
        <begin position="106"/>
        <end position="126"/>
    </location>
</feature>
<accession>A0AB39KPI2</accession>
<keyword evidence="2" id="KW-0812">Transmembrane</keyword>
<feature type="compositionally biased region" description="Basic residues" evidence="1">
    <location>
        <begin position="183"/>
        <end position="195"/>
    </location>
</feature>
<proteinExistence type="predicted"/>
<dbReference type="AlphaFoldDB" id="A0AB39KPI2"/>
<keyword evidence="2" id="KW-1133">Transmembrane helix</keyword>
<dbReference type="EMBL" id="CP158375">
    <property type="protein sequence ID" value="XDO95472.1"/>
    <property type="molecule type" value="Genomic_DNA"/>
</dbReference>
<feature type="compositionally biased region" description="Low complexity" evidence="1">
    <location>
        <begin position="143"/>
        <end position="156"/>
    </location>
</feature>
<feature type="region of interest" description="Disordered" evidence="1">
    <location>
        <begin position="128"/>
        <end position="207"/>
    </location>
</feature>
<dbReference type="InterPro" id="IPR022134">
    <property type="entry name" value="DUF3667"/>
</dbReference>
<keyword evidence="2" id="KW-0472">Membrane</keyword>
<evidence type="ECO:0000313" key="3">
    <source>
        <dbReference type="EMBL" id="XDO95472.1"/>
    </source>
</evidence>
<feature type="compositionally biased region" description="Pro residues" evidence="1">
    <location>
        <begin position="166"/>
        <end position="181"/>
    </location>
</feature>
<name>A0AB39KPI2_9CAUL</name>
<sequence>MDIDAAGVGATHGLIGRAVERPEGSAGEHHGICADCGAQTTGKFCSNCGQPTHVHRSLLHLGEEILHGVMHFDSRIWRTLPLLFINPGRLTREWVEGKRSRYVSPLGMYLFTVFVVFMLLSFAPAARNEGQSAAPPPPPPPSRRSAAPHSSAPPTKSLRRRSPRRTCPPAPPPGSVKPPTPASRRRARRSMKPTKRCPTTLRRLTSA</sequence>
<evidence type="ECO:0000256" key="1">
    <source>
        <dbReference type="SAM" id="MobiDB-lite"/>
    </source>
</evidence>
<dbReference type="RefSeq" id="WP_369058321.1">
    <property type="nucleotide sequence ID" value="NZ_CP158375.1"/>
</dbReference>